<evidence type="ECO:0000313" key="1">
    <source>
        <dbReference type="EMBL" id="WUQ83402.1"/>
    </source>
</evidence>
<sequence>MPVNEDSGEGGSRDDALFQRLVGEVCVNVYRFGGMGVVDFGETVSWPLGESGEVSTGSRFAVHAQCPFRIVQHGKIFLGSDDLVPARRGDPSEGEDQRLQYDTGADVLREFLNRKAPRVLTVERAPEGDIRIALEHGIRIDVLPTSSKPEESWRFMVRLGEHVTFPPTD</sequence>
<dbReference type="Proteomes" id="UP001432222">
    <property type="component" value="Chromosome"/>
</dbReference>
<dbReference type="EMBL" id="CP108110">
    <property type="protein sequence ID" value="WUQ83402.1"/>
    <property type="molecule type" value="Genomic_DNA"/>
</dbReference>
<evidence type="ECO:0000313" key="2">
    <source>
        <dbReference type="Proteomes" id="UP001432222"/>
    </source>
</evidence>
<gene>
    <name evidence="1" type="ORF">OHA16_10715</name>
</gene>
<dbReference type="RefSeq" id="WP_266273957.1">
    <property type="nucleotide sequence ID" value="NZ_CP108110.1"/>
</dbReference>
<reference evidence="1" key="1">
    <citation type="submission" date="2022-10" db="EMBL/GenBank/DDBJ databases">
        <title>The complete genomes of actinobacterial strains from the NBC collection.</title>
        <authorList>
            <person name="Joergensen T.S."/>
            <person name="Alvarez Arevalo M."/>
            <person name="Sterndorff E.B."/>
            <person name="Faurdal D."/>
            <person name="Vuksanovic O."/>
            <person name="Mourched A.-S."/>
            <person name="Charusanti P."/>
            <person name="Shaw S."/>
            <person name="Blin K."/>
            <person name="Weber T."/>
        </authorList>
    </citation>
    <scope>NUCLEOTIDE SEQUENCE</scope>
    <source>
        <strain evidence="1">NBC_00222</strain>
    </source>
</reference>
<organism evidence="1 2">
    <name type="scientific">Kitasatospora purpeofusca</name>
    <dbReference type="NCBI Taxonomy" id="67352"/>
    <lineage>
        <taxon>Bacteria</taxon>
        <taxon>Bacillati</taxon>
        <taxon>Actinomycetota</taxon>
        <taxon>Actinomycetes</taxon>
        <taxon>Kitasatosporales</taxon>
        <taxon>Streptomycetaceae</taxon>
        <taxon>Kitasatospora</taxon>
    </lineage>
</organism>
<keyword evidence="2" id="KW-1185">Reference proteome</keyword>
<proteinExistence type="predicted"/>
<evidence type="ECO:0008006" key="3">
    <source>
        <dbReference type="Google" id="ProtNLM"/>
    </source>
</evidence>
<accession>A0ABZ1U0B7</accession>
<name>A0ABZ1U0B7_9ACTN</name>
<dbReference type="GeneID" id="95080425"/>
<protein>
    <recommendedName>
        <fullName evidence="3">Restriction endonuclease</fullName>
    </recommendedName>
</protein>